<protein>
    <recommendedName>
        <fullName evidence="13">Diacylglycerol O-acyltransferase</fullName>
    </recommendedName>
</protein>
<feature type="domain" description="O-acyltransferase WSD1-like N-terminal" evidence="9">
    <location>
        <begin position="127"/>
        <end position="188"/>
    </location>
</feature>
<feature type="transmembrane region" description="Helical" evidence="8">
    <location>
        <begin position="206"/>
        <end position="225"/>
    </location>
</feature>
<dbReference type="InterPro" id="IPR009721">
    <property type="entry name" value="O-acyltransferase_WSD1_C"/>
</dbReference>
<proteinExistence type="inferred from homology"/>
<comment type="catalytic activity">
    <reaction evidence="7">
        <text>an acyl-CoA + a 1,2-diacyl-sn-glycerol = a triacyl-sn-glycerol + CoA</text>
        <dbReference type="Rhea" id="RHEA:10868"/>
        <dbReference type="ChEBI" id="CHEBI:17815"/>
        <dbReference type="ChEBI" id="CHEBI:57287"/>
        <dbReference type="ChEBI" id="CHEBI:58342"/>
        <dbReference type="ChEBI" id="CHEBI:64615"/>
        <dbReference type="EC" id="2.3.1.20"/>
    </reaction>
</comment>
<evidence type="ECO:0000256" key="8">
    <source>
        <dbReference type="SAM" id="Phobius"/>
    </source>
</evidence>
<dbReference type="InterPro" id="IPR045034">
    <property type="entry name" value="O-acyltransferase_WSD1-like"/>
</dbReference>
<dbReference type="Pfam" id="PF03007">
    <property type="entry name" value="WS_DGAT_cat"/>
    <property type="match status" value="1"/>
</dbReference>
<dbReference type="Pfam" id="PF06974">
    <property type="entry name" value="WS_DGAT_C"/>
    <property type="match status" value="1"/>
</dbReference>
<dbReference type="AlphaFoldDB" id="A0AAD1UJK7"/>
<dbReference type="Proteomes" id="UP001295684">
    <property type="component" value="Unassembled WGS sequence"/>
</dbReference>
<evidence type="ECO:0000256" key="3">
    <source>
        <dbReference type="ARBA" id="ARBA00022679"/>
    </source>
</evidence>
<dbReference type="GO" id="GO:0004144">
    <property type="term" value="F:diacylglycerol O-acyltransferase activity"/>
    <property type="evidence" value="ECO:0007669"/>
    <property type="project" value="UniProtKB-EC"/>
</dbReference>
<dbReference type="GO" id="GO:0047196">
    <property type="term" value="F:long-chain-alcohol O-fatty-acyltransferase activity"/>
    <property type="evidence" value="ECO:0007669"/>
    <property type="project" value="UniProtKB-EC"/>
</dbReference>
<comment type="caution">
    <text evidence="11">The sequence shown here is derived from an EMBL/GenBank/DDBJ whole genome shotgun (WGS) entry which is preliminary data.</text>
</comment>
<feature type="domain" description="O-acyltransferase WSD1 C-terminal" evidence="10">
    <location>
        <begin position="317"/>
        <end position="455"/>
    </location>
</feature>
<comment type="catalytic activity">
    <reaction evidence="6">
        <text>a long chain fatty alcohol + a fatty acyl-CoA = a long-chain alcohol wax ester + CoA</text>
        <dbReference type="Rhea" id="RHEA:38443"/>
        <dbReference type="ChEBI" id="CHEBI:17135"/>
        <dbReference type="ChEBI" id="CHEBI:57287"/>
        <dbReference type="ChEBI" id="CHEBI:77636"/>
        <dbReference type="ChEBI" id="CHEBI:235323"/>
        <dbReference type="EC" id="2.3.1.75"/>
    </reaction>
</comment>
<keyword evidence="3" id="KW-0808">Transferase</keyword>
<dbReference type="InterPro" id="IPR004255">
    <property type="entry name" value="O-acyltransferase_WSD1_N"/>
</dbReference>
<evidence type="ECO:0000256" key="7">
    <source>
        <dbReference type="ARBA" id="ARBA00048109"/>
    </source>
</evidence>
<dbReference type="EMBL" id="CAMPGE010009263">
    <property type="protein sequence ID" value="CAI2368135.1"/>
    <property type="molecule type" value="Genomic_DNA"/>
</dbReference>
<evidence type="ECO:0000256" key="5">
    <source>
        <dbReference type="ARBA" id="ARBA00024360"/>
    </source>
</evidence>
<evidence type="ECO:0000313" key="11">
    <source>
        <dbReference type="EMBL" id="CAI2368135.1"/>
    </source>
</evidence>
<evidence type="ECO:0000256" key="2">
    <source>
        <dbReference type="ARBA" id="ARBA00005189"/>
    </source>
</evidence>
<sequence>MRIIIWALVIWLCGFAYSLIFLLWVRFLVYLCAAHFLGLHPLSSLDEAWLLDSKVNKCQPVCYVTFDKNNVEAIRGAILERLVGNCVRMRCCITKFLGHIFMKELPREEVEKCIQILDENEHHLHTEKDLGDFLSKTVNDPIPLSTPQWRMWLYENYSENESALLFKEHHVMADGLGILEIILLIVDEFKPEAIIDFRPTTWIKQMFLYIISPLFILYYMIPILCKRRDKSSITNVSLSGEKQFAIGRRFSLEDMKRSSRDLGVSMNDLAAGALSRGLAEYLADQKDIEHSETITAMVPVNLRTKKAMKPSDIKLQNNFTLVLLDFKMGQTLEDEIKRVNRLMKKARRSIKPLTTMFIQQLIIRFLPLFITRPLMDYTAGKCTLAFSNVPGFKEDLTVLGSRANELLFFAPCMSKIGVGVSMVSHVDYFKMGISADTNVIKDPYLLLDKIEKNIQKCINLDLQNDDNFEIP</sequence>
<evidence type="ECO:0008006" key="13">
    <source>
        <dbReference type="Google" id="ProtNLM"/>
    </source>
</evidence>
<reference evidence="11" key="1">
    <citation type="submission" date="2023-07" db="EMBL/GenBank/DDBJ databases">
        <authorList>
            <consortium name="AG Swart"/>
            <person name="Singh M."/>
            <person name="Singh A."/>
            <person name="Seah K."/>
            <person name="Emmerich C."/>
        </authorList>
    </citation>
    <scope>NUCLEOTIDE SEQUENCE</scope>
    <source>
        <strain evidence="11">DP1</strain>
    </source>
</reference>
<name>A0AAD1UJK7_EUPCR</name>
<organism evidence="11 12">
    <name type="scientific">Euplotes crassus</name>
    <dbReference type="NCBI Taxonomy" id="5936"/>
    <lineage>
        <taxon>Eukaryota</taxon>
        <taxon>Sar</taxon>
        <taxon>Alveolata</taxon>
        <taxon>Ciliophora</taxon>
        <taxon>Intramacronucleata</taxon>
        <taxon>Spirotrichea</taxon>
        <taxon>Hypotrichia</taxon>
        <taxon>Euplotida</taxon>
        <taxon>Euplotidae</taxon>
        <taxon>Moneuplotes</taxon>
    </lineage>
</organism>
<evidence type="ECO:0000313" key="12">
    <source>
        <dbReference type="Proteomes" id="UP001295684"/>
    </source>
</evidence>
<keyword evidence="12" id="KW-1185">Reference proteome</keyword>
<gene>
    <name evidence="11" type="ORF">ECRASSUSDP1_LOCUS9424</name>
</gene>
<evidence type="ECO:0000256" key="4">
    <source>
        <dbReference type="ARBA" id="ARBA00023315"/>
    </source>
</evidence>
<dbReference type="GO" id="GO:0005886">
    <property type="term" value="C:plasma membrane"/>
    <property type="evidence" value="ECO:0007669"/>
    <property type="project" value="TreeGrafter"/>
</dbReference>
<dbReference type="PANTHER" id="PTHR31650:SF1">
    <property type="entry name" value="WAX ESTER SYNTHASE_DIACYLGLYCEROL ACYLTRANSFERASE 4-RELATED"/>
    <property type="match status" value="1"/>
</dbReference>
<comment type="pathway">
    <text evidence="2">Lipid metabolism.</text>
</comment>
<dbReference type="PANTHER" id="PTHR31650">
    <property type="entry name" value="O-ACYLTRANSFERASE (WSD1-LIKE) FAMILY PROTEIN"/>
    <property type="match status" value="1"/>
</dbReference>
<evidence type="ECO:0000256" key="6">
    <source>
        <dbReference type="ARBA" id="ARBA00047604"/>
    </source>
</evidence>
<comment type="similarity">
    <text evidence="5">In the N-terminal section; belongs to the long-chain O-acyltransferase family.</text>
</comment>
<keyword evidence="4" id="KW-0012">Acyltransferase</keyword>
<accession>A0AAD1UJK7</accession>
<comment type="pathway">
    <text evidence="1">Glycerolipid metabolism; triacylglycerol biosynthesis.</text>
</comment>
<keyword evidence="8" id="KW-1133">Transmembrane helix</keyword>
<keyword evidence="8" id="KW-0472">Membrane</keyword>
<evidence type="ECO:0000259" key="9">
    <source>
        <dbReference type="Pfam" id="PF03007"/>
    </source>
</evidence>
<keyword evidence="8" id="KW-0812">Transmembrane</keyword>
<evidence type="ECO:0000259" key="10">
    <source>
        <dbReference type="Pfam" id="PF06974"/>
    </source>
</evidence>
<dbReference type="GO" id="GO:0019432">
    <property type="term" value="P:triglyceride biosynthetic process"/>
    <property type="evidence" value="ECO:0007669"/>
    <property type="project" value="TreeGrafter"/>
</dbReference>
<evidence type="ECO:0000256" key="1">
    <source>
        <dbReference type="ARBA" id="ARBA00004771"/>
    </source>
</evidence>